<feature type="transmembrane region" description="Helical" evidence="5">
    <location>
        <begin position="36"/>
        <end position="60"/>
    </location>
</feature>
<evidence type="ECO:0000256" key="2">
    <source>
        <dbReference type="ARBA" id="ARBA00022692"/>
    </source>
</evidence>
<evidence type="ECO:0000313" key="6">
    <source>
        <dbReference type="EMBL" id="BAQ21148.1"/>
    </source>
</evidence>
<protein>
    <submittedName>
        <fullName evidence="6">Membrane protein</fullName>
    </submittedName>
</protein>
<keyword evidence="4 5" id="KW-0472">Membrane</keyword>
<dbReference type="SUPFAM" id="SSF103473">
    <property type="entry name" value="MFS general substrate transporter"/>
    <property type="match status" value="1"/>
</dbReference>
<dbReference type="Proteomes" id="UP000006698">
    <property type="component" value="Chromosome"/>
</dbReference>
<proteinExistence type="predicted"/>
<keyword evidence="2 5" id="KW-0812">Transmembrane</keyword>
<reference evidence="6" key="1">
    <citation type="journal article" date="2007" name="Microbiology">
        <title>Comparative analysis of the Corynebacterium glutamicum group and complete genome sequence of strain R.</title>
        <authorList>
            <person name="Yukawa H."/>
            <person name="Omumasaba C.A."/>
            <person name="Nonaka H."/>
            <person name="Kos P."/>
            <person name="Okai N."/>
            <person name="Suzuki N."/>
            <person name="Suda M."/>
            <person name="Tsuge Y."/>
            <person name="Watanabe J."/>
            <person name="Ikeda Y."/>
            <person name="Vertes A.A."/>
            <person name="Inui M."/>
        </authorList>
    </citation>
    <scope>NUCLEOTIDE SEQUENCE</scope>
    <source>
        <strain evidence="6">R</strain>
    </source>
</reference>
<dbReference type="EMBL" id="AP009044">
    <property type="protein sequence ID" value="BAQ21148.1"/>
    <property type="molecule type" value="Genomic_DNA"/>
</dbReference>
<gene>
    <name evidence="6" type="ordered locus">cgR_6086</name>
</gene>
<dbReference type="PANTHER" id="PTHR42718:SF42">
    <property type="entry name" value="EXPORT PROTEIN"/>
    <property type="match status" value="1"/>
</dbReference>
<organism evidence="6">
    <name type="scientific">Corynebacterium glutamicum (strain R)</name>
    <dbReference type="NCBI Taxonomy" id="340322"/>
    <lineage>
        <taxon>Bacteria</taxon>
        <taxon>Bacillati</taxon>
        <taxon>Actinomycetota</taxon>
        <taxon>Actinomycetes</taxon>
        <taxon>Mycobacteriales</taxon>
        <taxon>Corynebacteriaceae</taxon>
        <taxon>Corynebacterium</taxon>
    </lineage>
</organism>
<comment type="subcellular location">
    <subcellularLocation>
        <location evidence="1">Membrane</location>
        <topology evidence="1">Multi-pass membrane protein</topology>
    </subcellularLocation>
</comment>
<evidence type="ECO:0000256" key="1">
    <source>
        <dbReference type="ARBA" id="ARBA00004141"/>
    </source>
</evidence>
<dbReference type="AlphaFoldDB" id="A0AB72VF67"/>
<evidence type="ECO:0000256" key="3">
    <source>
        <dbReference type="ARBA" id="ARBA00022989"/>
    </source>
</evidence>
<feature type="transmembrane region" description="Helical" evidence="5">
    <location>
        <begin position="72"/>
        <end position="91"/>
    </location>
</feature>
<dbReference type="KEGG" id="cgt:cgR_6086"/>
<dbReference type="GO" id="GO:0016020">
    <property type="term" value="C:membrane"/>
    <property type="evidence" value="ECO:0007669"/>
    <property type="project" value="UniProtKB-SubCell"/>
</dbReference>
<dbReference type="PANTHER" id="PTHR42718">
    <property type="entry name" value="MAJOR FACILITATOR SUPERFAMILY MULTIDRUG TRANSPORTER MFSC"/>
    <property type="match status" value="1"/>
</dbReference>
<accession>A0AB72VF67</accession>
<dbReference type="Gene3D" id="1.20.1250.20">
    <property type="entry name" value="MFS general substrate transporter like domains"/>
    <property type="match status" value="1"/>
</dbReference>
<evidence type="ECO:0000256" key="5">
    <source>
        <dbReference type="SAM" id="Phobius"/>
    </source>
</evidence>
<keyword evidence="3 5" id="KW-1133">Transmembrane helix</keyword>
<name>A0AB72VF67_CORGB</name>
<dbReference type="InterPro" id="IPR036259">
    <property type="entry name" value="MFS_trans_sf"/>
</dbReference>
<evidence type="ECO:0000256" key="4">
    <source>
        <dbReference type="ARBA" id="ARBA00023136"/>
    </source>
</evidence>
<sequence length="154" mass="17238">MSDKKQDLTSSAAGSAAPQTKAYPAMPLPEKQAWPALIALCIGFFMILLDQTIVAVSTPALQADMGASYNEVIWVTSVYLLTFAVPLLVTGRLGRQVRSEKCLCRRHGYLHSELFGLWFGPRHVHVDYRSWRSRFGRSPFDSTNHGNNQPHLCF</sequence>